<dbReference type="PANTHER" id="PTHR21064:SF1">
    <property type="entry name" value="HYDROXYLYSINE KINASE"/>
    <property type="match status" value="1"/>
</dbReference>
<comment type="subcellular location">
    <subcellularLocation>
        <location evidence="1">Cytoplasm</location>
    </subcellularLocation>
</comment>
<evidence type="ECO:0000259" key="10">
    <source>
        <dbReference type="Pfam" id="PF01636"/>
    </source>
</evidence>
<evidence type="ECO:0000256" key="5">
    <source>
        <dbReference type="ARBA" id="ARBA00022777"/>
    </source>
</evidence>
<dbReference type="HOGENOM" id="CLU_042971_1_0_1"/>
<evidence type="ECO:0000256" key="4">
    <source>
        <dbReference type="ARBA" id="ARBA00022679"/>
    </source>
</evidence>
<dbReference type="STRING" id="126957.T1JMJ4"/>
<dbReference type="Gene3D" id="3.90.1200.10">
    <property type="match status" value="1"/>
</dbReference>
<dbReference type="GO" id="GO:0047992">
    <property type="term" value="F:hydroxylysine kinase activity"/>
    <property type="evidence" value="ECO:0007669"/>
    <property type="project" value="UniProtKB-EC"/>
</dbReference>
<reference evidence="12" key="1">
    <citation type="submission" date="2011-05" db="EMBL/GenBank/DDBJ databases">
        <authorList>
            <person name="Richards S.R."/>
            <person name="Qu J."/>
            <person name="Jiang H."/>
            <person name="Jhangiani S.N."/>
            <person name="Agravi P."/>
            <person name="Goodspeed R."/>
            <person name="Gross S."/>
            <person name="Mandapat C."/>
            <person name="Jackson L."/>
            <person name="Mathew T."/>
            <person name="Pu L."/>
            <person name="Thornton R."/>
            <person name="Saada N."/>
            <person name="Wilczek-Boney K.B."/>
            <person name="Lee S."/>
            <person name="Kovar C."/>
            <person name="Wu Y."/>
            <person name="Scherer S.E."/>
            <person name="Worley K.C."/>
            <person name="Muzny D.M."/>
            <person name="Gibbs R."/>
        </authorList>
    </citation>
    <scope>NUCLEOTIDE SEQUENCE</scope>
    <source>
        <strain evidence="12">Brora</strain>
    </source>
</reference>
<accession>T1JMJ4</accession>
<protein>
    <recommendedName>
        <fullName evidence="9">Hydroxylysine kinase</fullName>
        <ecNumber evidence="8">2.7.1.81</ecNumber>
    </recommendedName>
</protein>
<dbReference type="InterPro" id="IPR050249">
    <property type="entry name" value="Pseudomonas-type_ThrB"/>
</dbReference>
<organism evidence="11 12">
    <name type="scientific">Strigamia maritima</name>
    <name type="common">European centipede</name>
    <name type="synonym">Geophilus maritimus</name>
    <dbReference type="NCBI Taxonomy" id="126957"/>
    <lineage>
        <taxon>Eukaryota</taxon>
        <taxon>Metazoa</taxon>
        <taxon>Ecdysozoa</taxon>
        <taxon>Arthropoda</taxon>
        <taxon>Myriapoda</taxon>
        <taxon>Chilopoda</taxon>
        <taxon>Pleurostigmophora</taxon>
        <taxon>Geophilomorpha</taxon>
        <taxon>Linotaeniidae</taxon>
        <taxon>Strigamia</taxon>
    </lineage>
</organism>
<dbReference type="EC" id="2.7.1.81" evidence="8"/>
<name>T1JMJ4_STRMM</name>
<evidence type="ECO:0000256" key="1">
    <source>
        <dbReference type="ARBA" id="ARBA00004496"/>
    </source>
</evidence>
<keyword evidence="4" id="KW-0808">Transferase</keyword>
<dbReference type="AlphaFoldDB" id="T1JMJ4"/>
<reference evidence="11" key="2">
    <citation type="submission" date="2015-02" db="UniProtKB">
        <authorList>
            <consortium name="EnsemblMetazoa"/>
        </authorList>
    </citation>
    <scope>IDENTIFICATION</scope>
</reference>
<evidence type="ECO:0000313" key="11">
    <source>
        <dbReference type="EnsemblMetazoa" id="SMAR015074-PA"/>
    </source>
</evidence>
<dbReference type="EMBL" id="JH431361">
    <property type="status" value="NOT_ANNOTATED_CDS"/>
    <property type="molecule type" value="Genomic_DNA"/>
</dbReference>
<keyword evidence="3" id="KW-0963">Cytoplasm</keyword>
<dbReference type="FunFam" id="3.90.1200.10:FF:000007">
    <property type="entry name" value="hydroxylysine kinase isoform X1"/>
    <property type="match status" value="1"/>
</dbReference>
<dbReference type="InterPro" id="IPR011009">
    <property type="entry name" value="Kinase-like_dom_sf"/>
</dbReference>
<comment type="catalytic activity">
    <reaction evidence="6">
        <text>(5R)-5-hydroxy-L-lysine + GTP = (5R)-5-phosphooxy-L-lysine + GDP + H(+)</text>
        <dbReference type="Rhea" id="RHEA:19049"/>
        <dbReference type="ChEBI" id="CHEBI:15378"/>
        <dbReference type="ChEBI" id="CHEBI:37565"/>
        <dbReference type="ChEBI" id="CHEBI:57882"/>
        <dbReference type="ChEBI" id="CHEBI:58189"/>
        <dbReference type="ChEBI" id="CHEBI:58357"/>
        <dbReference type="EC" id="2.7.1.81"/>
    </reaction>
</comment>
<dbReference type="Pfam" id="PF01636">
    <property type="entry name" value="APH"/>
    <property type="match status" value="1"/>
</dbReference>
<dbReference type="OMA" id="FYDTFDC"/>
<keyword evidence="12" id="KW-1185">Reference proteome</keyword>
<feature type="domain" description="Aminoglycoside phosphotransferase" evidence="10">
    <location>
        <begin position="89"/>
        <end position="240"/>
    </location>
</feature>
<comment type="function">
    <text evidence="7">Catalyzes the GTP-dependent phosphorylation of 5-hydroxy-L-lysine.</text>
</comment>
<dbReference type="EnsemblMetazoa" id="SMAR015074-RA">
    <property type="protein sequence ID" value="SMAR015074-PA"/>
    <property type="gene ID" value="SMAR015074"/>
</dbReference>
<evidence type="ECO:0000256" key="8">
    <source>
        <dbReference type="ARBA" id="ARBA00038873"/>
    </source>
</evidence>
<sequence length="335" mass="38383">MEVLIQNPGEVIRPSISSVQIIKILTELYGLNPLEMAELISYDDRNVHIKHSTAQLNSSITEIWSYGYNLKILNSLESENPNLIECGKSGKENIVRLLTFIPGQVLASSEYTIHLFNNAGNYLSELHRVMKNFHHPEFDSRQSLWSMPSFPHLTKFLYAVENQAHVDLVREILREFQEKVETRYNELPKGLIHGDFNENNILIEMPADGEVHVTGILDFADVQFSCYAFDIAIGIMYLMLESNDVDVTHVGGHFLAGYCTQRTLDESEWEVQKICVAARFCVSLVMGLYTHSIDSKNDYALLTNKKGWKILERFWAVPEQKLLDLWKNIQTATKL</sequence>
<dbReference type="PhylomeDB" id="T1JMJ4"/>
<dbReference type="eggNOG" id="ENOG502QT7T">
    <property type="taxonomic scope" value="Eukaryota"/>
</dbReference>
<dbReference type="InterPro" id="IPR002575">
    <property type="entry name" value="Aminoglycoside_PTrfase"/>
</dbReference>
<evidence type="ECO:0000313" key="12">
    <source>
        <dbReference type="Proteomes" id="UP000014500"/>
    </source>
</evidence>
<evidence type="ECO:0000256" key="2">
    <source>
        <dbReference type="ARBA" id="ARBA00006219"/>
    </source>
</evidence>
<dbReference type="Proteomes" id="UP000014500">
    <property type="component" value="Unassembled WGS sequence"/>
</dbReference>
<keyword evidence="5" id="KW-0418">Kinase</keyword>
<evidence type="ECO:0000256" key="6">
    <source>
        <dbReference type="ARBA" id="ARBA00036820"/>
    </source>
</evidence>
<evidence type="ECO:0000256" key="7">
    <source>
        <dbReference type="ARBA" id="ARBA00037368"/>
    </source>
</evidence>
<proteinExistence type="inferred from homology"/>
<dbReference type="PANTHER" id="PTHR21064">
    <property type="entry name" value="AMINOGLYCOSIDE PHOSPHOTRANSFERASE DOMAIN-CONTAINING PROTEIN-RELATED"/>
    <property type="match status" value="1"/>
</dbReference>
<dbReference type="SUPFAM" id="SSF56112">
    <property type="entry name" value="Protein kinase-like (PK-like)"/>
    <property type="match status" value="1"/>
</dbReference>
<evidence type="ECO:0000256" key="9">
    <source>
        <dbReference type="ARBA" id="ARBA00040505"/>
    </source>
</evidence>
<dbReference type="GO" id="GO:0005737">
    <property type="term" value="C:cytoplasm"/>
    <property type="evidence" value="ECO:0007669"/>
    <property type="project" value="UniProtKB-SubCell"/>
</dbReference>
<evidence type="ECO:0000256" key="3">
    <source>
        <dbReference type="ARBA" id="ARBA00022490"/>
    </source>
</evidence>
<comment type="similarity">
    <text evidence="2">Belongs to the aminoglycoside phosphotransferase family.</text>
</comment>